<name>A0A3D9HNZ3_9PROT</name>
<gene>
    <name evidence="1" type="ORF">DFP90_10311</name>
</gene>
<comment type="caution">
    <text evidence="1">The sequence shown here is derived from an EMBL/GenBank/DDBJ whole genome shotgun (WGS) entry which is preliminary data.</text>
</comment>
<keyword evidence="2" id="KW-1185">Reference proteome</keyword>
<reference evidence="1 2" key="1">
    <citation type="submission" date="2018-07" db="EMBL/GenBank/DDBJ databases">
        <title>Genomic Encyclopedia of Type Strains, Phase III (KMG-III): the genomes of soil and plant-associated and newly described type strains.</title>
        <authorList>
            <person name="Whitman W."/>
        </authorList>
    </citation>
    <scope>NUCLEOTIDE SEQUENCE [LARGE SCALE GENOMIC DNA]</scope>
    <source>
        <strain evidence="1 2">CECT 8488</strain>
    </source>
</reference>
<organism evidence="1 2">
    <name type="scientific">Aestuariispira insulae</name>
    <dbReference type="NCBI Taxonomy" id="1461337"/>
    <lineage>
        <taxon>Bacteria</taxon>
        <taxon>Pseudomonadati</taxon>
        <taxon>Pseudomonadota</taxon>
        <taxon>Alphaproteobacteria</taxon>
        <taxon>Rhodospirillales</taxon>
        <taxon>Kiloniellaceae</taxon>
        <taxon>Aestuariispira</taxon>
    </lineage>
</organism>
<dbReference type="AlphaFoldDB" id="A0A3D9HNZ3"/>
<sequence length="108" mass="11627">MRFISLSIGRSFLWLLVAAGLVLSAFSVGQAGPVDLEPMAQIMEDCVECSDGAATDCERHCASGPMQMQWLEPVLVEPMPLWVAAGDVIDRLVGLTTLPKLEPPKTLS</sequence>
<dbReference type="Proteomes" id="UP000256845">
    <property type="component" value="Unassembled WGS sequence"/>
</dbReference>
<accession>A0A3D9HNZ3</accession>
<evidence type="ECO:0000313" key="1">
    <source>
        <dbReference type="EMBL" id="RED51214.1"/>
    </source>
</evidence>
<evidence type="ECO:0000313" key="2">
    <source>
        <dbReference type="Proteomes" id="UP000256845"/>
    </source>
</evidence>
<protein>
    <submittedName>
        <fullName evidence="1">Uncharacterized protein</fullName>
    </submittedName>
</protein>
<proteinExistence type="predicted"/>
<dbReference type="EMBL" id="QRDW01000003">
    <property type="protein sequence ID" value="RED51214.1"/>
    <property type="molecule type" value="Genomic_DNA"/>
</dbReference>